<feature type="transmembrane region" description="Helical" evidence="11">
    <location>
        <begin position="259"/>
        <end position="282"/>
    </location>
</feature>
<dbReference type="AlphaFoldDB" id="A0A6J4VB62"/>
<dbReference type="InterPro" id="IPR002528">
    <property type="entry name" value="MATE_fam"/>
</dbReference>
<keyword evidence="7" id="KW-0406">Ion transport</keyword>
<evidence type="ECO:0000256" key="10">
    <source>
        <dbReference type="SAM" id="MobiDB-lite"/>
    </source>
</evidence>
<feature type="transmembrane region" description="Helical" evidence="11">
    <location>
        <begin position="104"/>
        <end position="126"/>
    </location>
</feature>
<evidence type="ECO:0000256" key="7">
    <source>
        <dbReference type="ARBA" id="ARBA00023065"/>
    </source>
</evidence>
<keyword evidence="4" id="KW-1003">Cell membrane</keyword>
<keyword evidence="6 11" id="KW-1133">Transmembrane helix</keyword>
<dbReference type="Pfam" id="PF01554">
    <property type="entry name" value="MatE"/>
    <property type="match status" value="2"/>
</dbReference>
<keyword evidence="5 11" id="KW-0812">Transmembrane</keyword>
<evidence type="ECO:0000256" key="1">
    <source>
        <dbReference type="ARBA" id="ARBA00004651"/>
    </source>
</evidence>
<dbReference type="PIRSF" id="PIRSF006603">
    <property type="entry name" value="DinF"/>
    <property type="match status" value="1"/>
</dbReference>
<dbReference type="GO" id="GO:0015297">
    <property type="term" value="F:antiporter activity"/>
    <property type="evidence" value="ECO:0007669"/>
    <property type="project" value="UniProtKB-KW"/>
</dbReference>
<feature type="transmembrane region" description="Helical" evidence="11">
    <location>
        <begin position="294"/>
        <end position="316"/>
    </location>
</feature>
<evidence type="ECO:0000256" key="11">
    <source>
        <dbReference type="SAM" id="Phobius"/>
    </source>
</evidence>
<evidence type="ECO:0000256" key="3">
    <source>
        <dbReference type="ARBA" id="ARBA00022449"/>
    </source>
</evidence>
<reference evidence="12" key="1">
    <citation type="submission" date="2020-02" db="EMBL/GenBank/DDBJ databases">
        <authorList>
            <person name="Meier V. D."/>
        </authorList>
    </citation>
    <scope>NUCLEOTIDE SEQUENCE</scope>
    <source>
        <strain evidence="12">AVDCRST_MAG18</strain>
    </source>
</reference>
<accession>A0A6J4VB62</accession>
<gene>
    <name evidence="12" type="ORF">AVDCRST_MAG18-2361</name>
</gene>
<feature type="region of interest" description="Disordered" evidence="10">
    <location>
        <begin position="1"/>
        <end position="21"/>
    </location>
</feature>
<keyword evidence="8 11" id="KW-0472">Membrane</keyword>
<evidence type="ECO:0000256" key="4">
    <source>
        <dbReference type="ARBA" id="ARBA00022475"/>
    </source>
</evidence>
<evidence type="ECO:0000256" key="6">
    <source>
        <dbReference type="ARBA" id="ARBA00022989"/>
    </source>
</evidence>
<keyword evidence="2" id="KW-0813">Transport</keyword>
<evidence type="ECO:0000313" key="12">
    <source>
        <dbReference type="EMBL" id="CAA9574341.1"/>
    </source>
</evidence>
<dbReference type="GO" id="GO:0042910">
    <property type="term" value="F:xenobiotic transmembrane transporter activity"/>
    <property type="evidence" value="ECO:0007669"/>
    <property type="project" value="InterPro"/>
</dbReference>
<dbReference type="EMBL" id="CADCWN010000179">
    <property type="protein sequence ID" value="CAA9574341.1"/>
    <property type="molecule type" value="Genomic_DNA"/>
</dbReference>
<dbReference type="InterPro" id="IPR050222">
    <property type="entry name" value="MATE_MdtK"/>
</dbReference>
<sequence length="459" mass="47774">MRWLGSSAGVAPKRAATGAGNENTGRVVDRLAWPIIADGLFMTALELTNLALLGRLGTTVISGVGAATQLIQLGIATITGASVGGMVLAAQMRGARDREGQGRIVGQSLLLGLIIGILFGLPALVFANPLLQLIGANDAVAAQGMIYLQITGFAFPALAIMTVAAAILRGLGNSRTPMLITGLTNLINIAVAASLIFGPPQLGVAGAATAAAIARVAGAGLLLATLWRSGLLRGARFWPDLGAIRQVLRIGLPSLGEQLVLNFGLLGYGLMALQLGTTVFAAQRVCLTLIGLAWMPAFGYGYGATALVGQAIGAMLPDRARLLARIAATHAIAWMSGLAVVSFLIAEPLVGLFTEDPEVRSLAATGLRVLCFGQPFWGLGQVYAGALRGAGDTRFPLLATTAGVWFVRLPTAWFFGLFLGWGLSGLFISNSVDAATRAAFVTYRFLRGRWRERLTARAA</sequence>
<feature type="transmembrane region" description="Helical" evidence="11">
    <location>
        <begin position="70"/>
        <end position="92"/>
    </location>
</feature>
<organism evidence="12">
    <name type="scientific">uncultured Thermomicrobiales bacterium</name>
    <dbReference type="NCBI Taxonomy" id="1645740"/>
    <lineage>
        <taxon>Bacteria</taxon>
        <taxon>Pseudomonadati</taxon>
        <taxon>Thermomicrobiota</taxon>
        <taxon>Thermomicrobia</taxon>
        <taxon>Thermomicrobiales</taxon>
        <taxon>environmental samples</taxon>
    </lineage>
</organism>
<dbReference type="InterPro" id="IPR048279">
    <property type="entry name" value="MdtK-like"/>
</dbReference>
<dbReference type="GO" id="GO:0006811">
    <property type="term" value="P:monoatomic ion transport"/>
    <property type="evidence" value="ECO:0007669"/>
    <property type="project" value="UniProtKB-KW"/>
</dbReference>
<evidence type="ECO:0000256" key="5">
    <source>
        <dbReference type="ARBA" id="ARBA00022692"/>
    </source>
</evidence>
<dbReference type="PANTHER" id="PTHR43298">
    <property type="entry name" value="MULTIDRUG RESISTANCE PROTEIN NORM-RELATED"/>
    <property type="match status" value="1"/>
</dbReference>
<dbReference type="GO" id="GO:0005886">
    <property type="term" value="C:plasma membrane"/>
    <property type="evidence" value="ECO:0007669"/>
    <property type="project" value="UniProtKB-SubCell"/>
</dbReference>
<comment type="subcellular location">
    <subcellularLocation>
        <location evidence="1">Cell membrane</location>
        <topology evidence="1">Multi-pass membrane protein</topology>
    </subcellularLocation>
</comment>
<proteinExistence type="predicted"/>
<protein>
    <recommendedName>
        <fullName evidence="9">Multidrug-efflux transporter</fullName>
    </recommendedName>
</protein>
<name>A0A6J4VB62_9BACT</name>
<feature type="transmembrane region" description="Helical" evidence="11">
    <location>
        <begin position="146"/>
        <end position="167"/>
    </location>
</feature>
<feature type="transmembrane region" description="Helical" evidence="11">
    <location>
        <begin position="179"/>
        <end position="198"/>
    </location>
</feature>
<dbReference type="NCBIfam" id="TIGR00797">
    <property type="entry name" value="matE"/>
    <property type="match status" value="1"/>
</dbReference>
<dbReference type="PANTHER" id="PTHR43298:SF2">
    <property type="entry name" value="FMN_FAD EXPORTER YEEO-RELATED"/>
    <property type="match status" value="1"/>
</dbReference>
<feature type="transmembrane region" description="Helical" evidence="11">
    <location>
        <begin position="405"/>
        <end position="428"/>
    </location>
</feature>
<feature type="transmembrane region" description="Helical" evidence="11">
    <location>
        <begin position="323"/>
        <end position="346"/>
    </location>
</feature>
<keyword evidence="3" id="KW-0050">Antiport</keyword>
<evidence type="ECO:0000256" key="2">
    <source>
        <dbReference type="ARBA" id="ARBA00022448"/>
    </source>
</evidence>
<evidence type="ECO:0000256" key="9">
    <source>
        <dbReference type="ARBA" id="ARBA00031636"/>
    </source>
</evidence>
<dbReference type="CDD" id="cd13137">
    <property type="entry name" value="MATE_NorM_like"/>
    <property type="match status" value="1"/>
</dbReference>
<feature type="transmembrane region" description="Helical" evidence="11">
    <location>
        <begin position="204"/>
        <end position="227"/>
    </location>
</feature>
<evidence type="ECO:0000256" key="8">
    <source>
        <dbReference type="ARBA" id="ARBA00023136"/>
    </source>
</evidence>